<dbReference type="InterPro" id="IPR003753">
    <property type="entry name" value="Exonuc_VII_L"/>
</dbReference>
<evidence type="ECO:0000256" key="4">
    <source>
        <dbReference type="ARBA" id="ARBA00022839"/>
    </source>
</evidence>
<feature type="domain" description="Exonuclease VII large subunit C-terminal" evidence="6">
    <location>
        <begin position="140"/>
        <end position="452"/>
    </location>
</feature>
<dbReference type="Pfam" id="PF02601">
    <property type="entry name" value="Exonuc_VII_L"/>
    <property type="match status" value="1"/>
</dbReference>
<dbReference type="KEGG" id="chyd:H4K34_16160"/>
<dbReference type="Proteomes" id="UP000516305">
    <property type="component" value="Chromosome"/>
</dbReference>
<comment type="subcellular location">
    <subcellularLocation>
        <location evidence="5">Cytoplasm</location>
    </subcellularLocation>
</comment>
<dbReference type="InterPro" id="IPR020579">
    <property type="entry name" value="Exonuc_VII_lsu_C"/>
</dbReference>
<comment type="catalytic activity">
    <reaction evidence="5">
        <text>Exonucleolytic cleavage in either 5'- to 3'- or 3'- to 5'-direction to yield nucleoside 5'-phosphates.</text>
        <dbReference type="EC" id="3.1.11.6"/>
    </reaction>
</comment>
<evidence type="ECO:0000259" key="7">
    <source>
        <dbReference type="Pfam" id="PF13742"/>
    </source>
</evidence>
<proteinExistence type="inferred from homology"/>
<evidence type="ECO:0000259" key="6">
    <source>
        <dbReference type="Pfam" id="PF02601"/>
    </source>
</evidence>
<dbReference type="GO" id="GO:0006308">
    <property type="term" value="P:DNA catabolic process"/>
    <property type="evidence" value="ECO:0007669"/>
    <property type="project" value="UniProtKB-UniRule"/>
</dbReference>
<evidence type="ECO:0000256" key="5">
    <source>
        <dbReference type="RuleBase" id="RU004355"/>
    </source>
</evidence>
<dbReference type="PANTHER" id="PTHR30008">
    <property type="entry name" value="EXODEOXYRIBONUCLEASE 7 LARGE SUBUNIT"/>
    <property type="match status" value="1"/>
</dbReference>
<dbReference type="Pfam" id="PF13742">
    <property type="entry name" value="tRNA_anti_2"/>
    <property type="match status" value="1"/>
</dbReference>
<dbReference type="PANTHER" id="PTHR30008:SF0">
    <property type="entry name" value="EXODEOXYRIBONUCLEASE 7 LARGE SUBUNIT"/>
    <property type="match status" value="1"/>
</dbReference>
<dbReference type="AlphaFoldDB" id="A0A7H0VDU2"/>
<evidence type="ECO:0000313" key="9">
    <source>
        <dbReference type="Proteomes" id="UP000516305"/>
    </source>
</evidence>
<evidence type="ECO:0000256" key="2">
    <source>
        <dbReference type="ARBA" id="ARBA00022722"/>
    </source>
</evidence>
<dbReference type="GO" id="GO:0009318">
    <property type="term" value="C:exodeoxyribonuclease VII complex"/>
    <property type="evidence" value="ECO:0007669"/>
    <property type="project" value="UniProtKB-UniRule"/>
</dbReference>
<dbReference type="CDD" id="cd04489">
    <property type="entry name" value="ExoVII_LU_OBF"/>
    <property type="match status" value="1"/>
</dbReference>
<evidence type="ECO:0000313" key="8">
    <source>
        <dbReference type="EMBL" id="QNR23890.1"/>
    </source>
</evidence>
<evidence type="ECO:0000256" key="3">
    <source>
        <dbReference type="ARBA" id="ARBA00022801"/>
    </source>
</evidence>
<dbReference type="GO" id="GO:0008855">
    <property type="term" value="F:exodeoxyribonuclease VII activity"/>
    <property type="evidence" value="ECO:0007669"/>
    <property type="project" value="UniProtKB-UniRule"/>
</dbReference>
<feature type="domain" description="OB-fold nucleic acid binding" evidence="7">
    <location>
        <begin position="10"/>
        <end position="115"/>
    </location>
</feature>
<dbReference type="GO" id="GO:0003676">
    <property type="term" value="F:nucleic acid binding"/>
    <property type="evidence" value="ECO:0007669"/>
    <property type="project" value="InterPro"/>
</dbReference>
<name>A0A7H0VDU2_9FLAO</name>
<organism evidence="8 9">
    <name type="scientific">Croceimicrobium hydrocarbonivorans</name>
    <dbReference type="NCBI Taxonomy" id="2761580"/>
    <lineage>
        <taxon>Bacteria</taxon>
        <taxon>Pseudomonadati</taxon>
        <taxon>Bacteroidota</taxon>
        <taxon>Flavobacteriia</taxon>
        <taxon>Flavobacteriales</taxon>
        <taxon>Owenweeksiaceae</taxon>
        <taxon>Croceimicrobium</taxon>
    </lineage>
</organism>
<accession>A0A7H0VDU2</accession>
<gene>
    <name evidence="8" type="primary">xseA</name>
    <name evidence="8" type="ORF">H4K34_16160</name>
</gene>
<dbReference type="InterPro" id="IPR025824">
    <property type="entry name" value="OB-fold_nuc-bd_dom"/>
</dbReference>
<keyword evidence="4 5" id="KW-0269">Exonuclease</keyword>
<protein>
    <recommendedName>
        <fullName evidence="5">Exodeoxyribonuclease 7 large subunit</fullName>
        <ecNumber evidence="5">3.1.11.6</ecNumber>
    </recommendedName>
</protein>
<dbReference type="EC" id="3.1.11.6" evidence="5"/>
<dbReference type="EMBL" id="CP060139">
    <property type="protein sequence ID" value="QNR23890.1"/>
    <property type="molecule type" value="Genomic_DNA"/>
</dbReference>
<dbReference type="NCBIfam" id="TIGR00237">
    <property type="entry name" value="xseA"/>
    <property type="match status" value="1"/>
</dbReference>
<dbReference type="GO" id="GO:0005737">
    <property type="term" value="C:cytoplasm"/>
    <property type="evidence" value="ECO:0007669"/>
    <property type="project" value="UniProtKB-SubCell"/>
</dbReference>
<reference evidence="8 9" key="1">
    <citation type="submission" date="2020-08" db="EMBL/GenBank/DDBJ databases">
        <title>Croceimicrobium hydrocarbonivorans gen. nov., sp. nov., a novel marine bacterium isolated from a bacterial consortium that degrades polyethylene terephthalate.</title>
        <authorList>
            <person name="Liu R."/>
        </authorList>
    </citation>
    <scope>NUCLEOTIDE SEQUENCE [LARGE SCALE GENOMIC DNA]</scope>
    <source>
        <strain evidence="8 9">A20-9</strain>
    </source>
</reference>
<sequence>MSQPDSKVYTLLALSQSIRNLIQEKIGNRLFGLKAEIAQIKQAASGHWYLELVQERDGNRLASIQAVIWALDYEQILAKHGPEVSQLLKAGQELVMQVQVDYHPVYGLKLLIKDLDLSFMLGELEKRKRQTLERLKAEGLLDQQKKLSPKMVFQNIAVLSSAEAAAYQDFVQHLKENEFGYRLQTDLYPVPVQGSGAASQISARLKQIPYENYDLIVLIRGGGSKLDLDAFNDEELCRTVAEIPIPVHTGIGHESDWTVIDLTAQKAHKTPTALADYLLDKMAAFEGDLQQLAELLQHKCKDLIKLEDQILLSFREKLQLLPLSQIRRQRGEIHLSGGALVRLSAQGLRENERILERFQSQLKEQAPALIRRQREKLQDLNLRLSRDGEQQLLRIQKDLLNLSERLDLLRPERTLERGYSITRKGTKSLKTVEGLAEGDLLQTQLQDGQLESKIVKILKNE</sequence>
<keyword evidence="2 5" id="KW-0540">Nuclease</keyword>
<comment type="similarity">
    <text evidence="5">Belongs to the XseA family.</text>
</comment>
<dbReference type="RefSeq" id="WP_210758426.1">
    <property type="nucleotide sequence ID" value="NZ_CP060139.1"/>
</dbReference>
<keyword evidence="9" id="KW-1185">Reference proteome</keyword>
<keyword evidence="3 5" id="KW-0378">Hydrolase</keyword>
<keyword evidence="1" id="KW-0963">Cytoplasm</keyword>
<evidence type="ECO:0000256" key="1">
    <source>
        <dbReference type="ARBA" id="ARBA00022490"/>
    </source>
</evidence>